<dbReference type="GO" id="GO:0005506">
    <property type="term" value="F:iron ion binding"/>
    <property type="evidence" value="ECO:0007669"/>
    <property type="project" value="InterPro"/>
</dbReference>
<comment type="subcellular location">
    <subcellularLocation>
        <location evidence="2">Membrane</location>
    </subcellularLocation>
</comment>
<accession>A0AAW0D7Q9</accession>
<gene>
    <name evidence="14" type="ORF">VNI00_006178</name>
</gene>
<name>A0AAW0D7Q9_9AGAR</name>
<protein>
    <recommendedName>
        <fullName evidence="16">Cytochrome P450</fullName>
    </recommendedName>
</protein>
<dbReference type="Pfam" id="PF00067">
    <property type="entry name" value="p450"/>
    <property type="match status" value="1"/>
</dbReference>
<evidence type="ECO:0000313" key="15">
    <source>
        <dbReference type="Proteomes" id="UP001383192"/>
    </source>
</evidence>
<reference evidence="14 15" key="1">
    <citation type="submission" date="2024-01" db="EMBL/GenBank/DDBJ databases">
        <title>A draft genome for a cacao thread blight-causing isolate of Paramarasmius palmivorus.</title>
        <authorList>
            <person name="Baruah I.K."/>
            <person name="Bukari Y."/>
            <person name="Amoako-Attah I."/>
            <person name="Meinhardt L.W."/>
            <person name="Bailey B.A."/>
            <person name="Cohen S.P."/>
        </authorList>
    </citation>
    <scope>NUCLEOTIDE SEQUENCE [LARGE SCALE GENOMIC DNA]</scope>
    <source>
        <strain evidence="14 15">GH-12</strain>
    </source>
</reference>
<dbReference type="PANTHER" id="PTHR24305">
    <property type="entry name" value="CYTOCHROME P450"/>
    <property type="match status" value="1"/>
</dbReference>
<evidence type="ECO:0000256" key="3">
    <source>
        <dbReference type="ARBA" id="ARBA00004721"/>
    </source>
</evidence>
<dbReference type="AlphaFoldDB" id="A0AAW0D7Q9"/>
<keyword evidence="12" id="KW-0472">Membrane</keyword>
<comment type="caution">
    <text evidence="14">The sequence shown here is derived from an EMBL/GenBank/DDBJ whole genome shotgun (WGS) entry which is preliminary data.</text>
</comment>
<evidence type="ECO:0000256" key="9">
    <source>
        <dbReference type="ARBA" id="ARBA00023002"/>
    </source>
</evidence>
<comment type="cofactor">
    <cofactor evidence="1 13">
        <name>heme</name>
        <dbReference type="ChEBI" id="CHEBI:30413"/>
    </cofactor>
</comment>
<evidence type="ECO:0000256" key="11">
    <source>
        <dbReference type="ARBA" id="ARBA00023033"/>
    </source>
</evidence>
<feature type="binding site" description="axial binding residue" evidence="13">
    <location>
        <position position="478"/>
    </location>
    <ligand>
        <name>heme</name>
        <dbReference type="ChEBI" id="CHEBI:30413"/>
    </ligand>
    <ligandPart>
        <name>Fe</name>
        <dbReference type="ChEBI" id="CHEBI:18248"/>
    </ligandPart>
</feature>
<evidence type="ECO:0000313" key="14">
    <source>
        <dbReference type="EMBL" id="KAK7047850.1"/>
    </source>
</evidence>
<evidence type="ECO:0000256" key="5">
    <source>
        <dbReference type="ARBA" id="ARBA00022617"/>
    </source>
</evidence>
<keyword evidence="7 13" id="KW-0479">Metal-binding</keyword>
<evidence type="ECO:0000256" key="12">
    <source>
        <dbReference type="ARBA" id="ARBA00023136"/>
    </source>
</evidence>
<proteinExistence type="inferred from homology"/>
<dbReference type="PRINTS" id="PR00463">
    <property type="entry name" value="EP450I"/>
</dbReference>
<comment type="similarity">
    <text evidence="4">Belongs to the cytochrome P450 family.</text>
</comment>
<dbReference type="GO" id="GO:0004497">
    <property type="term" value="F:monooxygenase activity"/>
    <property type="evidence" value="ECO:0007669"/>
    <property type="project" value="UniProtKB-KW"/>
</dbReference>
<keyword evidence="6" id="KW-0812">Transmembrane</keyword>
<evidence type="ECO:0008006" key="16">
    <source>
        <dbReference type="Google" id="ProtNLM"/>
    </source>
</evidence>
<evidence type="ECO:0000256" key="13">
    <source>
        <dbReference type="PIRSR" id="PIRSR602401-1"/>
    </source>
</evidence>
<sequence length="537" mass="59776">MVTGACIIGLCFLIYRWTARILAKGSLVHKLPIAPKEESSWLWGHELQIFKHQVCDRYLTWASKLGTMYRLKPALFQPDAVGSIKLPYKQLLTKVDQIAVLDNAAMHHIFQNAYVYVKAPAHRPLFAKLLGRGLAWAEGDEHRYQRRLLSPAFTTSSTKDMSDDIFKCAETLINRLNARIVAEKQTRPILNIMPMISTCSLDMIGRVAFGFDFGAGETAEAKKILQSWKQDVALAHTFGGFFAPILINLLPWITKIPIPALHTDGAAKQVSIKIGNDILRQNKGVSQGKDILSLLAAESGKNPGKERLSTTEILENMSTIIMAGHETTSVTVSFTLLRLARNMEAQEKLRQEIQSAGRLDHDTIVSLPYLDAVVREGIRLHPPISRTDRVALQDDVIPLSRPIVTSDGEALTSLTIKAGQVFHIPFIGPNVDTQTWGHDANEFRPERWFDSTRVPSSKDSPHGPWISISSFCDGPRSCIGWRLALLETKVIVGLLIRHFEFGNTAAEIEAYPSPTLQPFTYGEGGKMPLFVKVVQEP</sequence>
<dbReference type="PANTHER" id="PTHR24305:SF166">
    <property type="entry name" value="CYTOCHROME P450 12A4, MITOCHONDRIAL-RELATED"/>
    <property type="match status" value="1"/>
</dbReference>
<evidence type="ECO:0000256" key="4">
    <source>
        <dbReference type="ARBA" id="ARBA00010617"/>
    </source>
</evidence>
<keyword evidence="9" id="KW-0560">Oxidoreductase</keyword>
<dbReference type="InterPro" id="IPR001128">
    <property type="entry name" value="Cyt_P450"/>
</dbReference>
<dbReference type="SUPFAM" id="SSF48264">
    <property type="entry name" value="Cytochrome P450"/>
    <property type="match status" value="1"/>
</dbReference>
<evidence type="ECO:0000256" key="2">
    <source>
        <dbReference type="ARBA" id="ARBA00004370"/>
    </source>
</evidence>
<evidence type="ECO:0000256" key="7">
    <source>
        <dbReference type="ARBA" id="ARBA00022723"/>
    </source>
</evidence>
<keyword evidence="8" id="KW-1133">Transmembrane helix</keyword>
<keyword evidence="10 13" id="KW-0408">Iron</keyword>
<dbReference type="GO" id="GO:0016020">
    <property type="term" value="C:membrane"/>
    <property type="evidence" value="ECO:0007669"/>
    <property type="project" value="UniProtKB-SubCell"/>
</dbReference>
<dbReference type="InterPro" id="IPR036396">
    <property type="entry name" value="Cyt_P450_sf"/>
</dbReference>
<keyword evidence="5 13" id="KW-0349">Heme</keyword>
<comment type="pathway">
    <text evidence="3">Secondary metabolite biosynthesis; terpenoid biosynthesis.</text>
</comment>
<dbReference type="GO" id="GO:0020037">
    <property type="term" value="F:heme binding"/>
    <property type="evidence" value="ECO:0007669"/>
    <property type="project" value="InterPro"/>
</dbReference>
<evidence type="ECO:0000256" key="1">
    <source>
        <dbReference type="ARBA" id="ARBA00001971"/>
    </source>
</evidence>
<dbReference type="EMBL" id="JAYKXP010000018">
    <property type="protein sequence ID" value="KAK7047850.1"/>
    <property type="molecule type" value="Genomic_DNA"/>
</dbReference>
<evidence type="ECO:0000256" key="10">
    <source>
        <dbReference type="ARBA" id="ARBA00023004"/>
    </source>
</evidence>
<dbReference type="GO" id="GO:0016705">
    <property type="term" value="F:oxidoreductase activity, acting on paired donors, with incorporation or reduction of molecular oxygen"/>
    <property type="evidence" value="ECO:0007669"/>
    <property type="project" value="InterPro"/>
</dbReference>
<dbReference type="InterPro" id="IPR002401">
    <property type="entry name" value="Cyt_P450_E_grp-I"/>
</dbReference>
<keyword evidence="11" id="KW-0503">Monooxygenase</keyword>
<dbReference type="Proteomes" id="UP001383192">
    <property type="component" value="Unassembled WGS sequence"/>
</dbReference>
<keyword evidence="15" id="KW-1185">Reference proteome</keyword>
<dbReference type="PRINTS" id="PR00385">
    <property type="entry name" value="P450"/>
</dbReference>
<dbReference type="Gene3D" id="1.10.630.10">
    <property type="entry name" value="Cytochrome P450"/>
    <property type="match status" value="1"/>
</dbReference>
<dbReference type="InterPro" id="IPR050121">
    <property type="entry name" value="Cytochrome_P450_monoxygenase"/>
</dbReference>
<evidence type="ECO:0000256" key="8">
    <source>
        <dbReference type="ARBA" id="ARBA00022989"/>
    </source>
</evidence>
<organism evidence="14 15">
    <name type="scientific">Paramarasmius palmivorus</name>
    <dbReference type="NCBI Taxonomy" id="297713"/>
    <lineage>
        <taxon>Eukaryota</taxon>
        <taxon>Fungi</taxon>
        <taxon>Dikarya</taxon>
        <taxon>Basidiomycota</taxon>
        <taxon>Agaricomycotina</taxon>
        <taxon>Agaricomycetes</taxon>
        <taxon>Agaricomycetidae</taxon>
        <taxon>Agaricales</taxon>
        <taxon>Marasmiineae</taxon>
        <taxon>Marasmiaceae</taxon>
        <taxon>Paramarasmius</taxon>
    </lineage>
</organism>
<evidence type="ECO:0000256" key="6">
    <source>
        <dbReference type="ARBA" id="ARBA00022692"/>
    </source>
</evidence>